<feature type="signal peptide" evidence="2">
    <location>
        <begin position="1"/>
        <end position="15"/>
    </location>
</feature>
<evidence type="ECO:0000256" key="1">
    <source>
        <dbReference type="SAM" id="MobiDB-lite"/>
    </source>
</evidence>
<sequence length="150" mass="17121">MSVNLFFFFLPLRLAERSIPSRELTWARHLRNQPSFVNEQLRGSGRRCGTTQMGRKLENGVVDLDSLLLRPTRLGTGKGGMTGFVKAQESLTPEESTPKAIRAKTDLELEEGRPGKPGEKKKKGRSEIFFFHLKTQLARERDMKFAEDRE</sequence>
<feature type="chain" id="PRO_5020895822" evidence="2">
    <location>
        <begin position="16"/>
        <end position="150"/>
    </location>
</feature>
<name>A0A4S8LDX8_DENBC</name>
<accession>A0A4S8LDX8</accession>
<keyword evidence="2" id="KW-0732">Signal</keyword>
<reference evidence="3 4" key="1">
    <citation type="journal article" date="2019" name="Nat. Ecol. Evol.">
        <title>Megaphylogeny resolves global patterns of mushroom evolution.</title>
        <authorList>
            <person name="Varga T."/>
            <person name="Krizsan K."/>
            <person name="Foldi C."/>
            <person name="Dima B."/>
            <person name="Sanchez-Garcia M."/>
            <person name="Sanchez-Ramirez S."/>
            <person name="Szollosi G.J."/>
            <person name="Szarkandi J.G."/>
            <person name="Papp V."/>
            <person name="Albert L."/>
            <person name="Andreopoulos W."/>
            <person name="Angelini C."/>
            <person name="Antonin V."/>
            <person name="Barry K.W."/>
            <person name="Bougher N.L."/>
            <person name="Buchanan P."/>
            <person name="Buyck B."/>
            <person name="Bense V."/>
            <person name="Catcheside P."/>
            <person name="Chovatia M."/>
            <person name="Cooper J."/>
            <person name="Damon W."/>
            <person name="Desjardin D."/>
            <person name="Finy P."/>
            <person name="Geml J."/>
            <person name="Haridas S."/>
            <person name="Hughes K."/>
            <person name="Justo A."/>
            <person name="Karasinski D."/>
            <person name="Kautmanova I."/>
            <person name="Kiss B."/>
            <person name="Kocsube S."/>
            <person name="Kotiranta H."/>
            <person name="LaButti K.M."/>
            <person name="Lechner B.E."/>
            <person name="Liimatainen K."/>
            <person name="Lipzen A."/>
            <person name="Lukacs Z."/>
            <person name="Mihaltcheva S."/>
            <person name="Morgado L.N."/>
            <person name="Niskanen T."/>
            <person name="Noordeloos M.E."/>
            <person name="Ohm R.A."/>
            <person name="Ortiz-Santana B."/>
            <person name="Ovrebo C."/>
            <person name="Racz N."/>
            <person name="Riley R."/>
            <person name="Savchenko A."/>
            <person name="Shiryaev A."/>
            <person name="Soop K."/>
            <person name="Spirin V."/>
            <person name="Szebenyi C."/>
            <person name="Tomsovsky M."/>
            <person name="Tulloss R.E."/>
            <person name="Uehling J."/>
            <person name="Grigoriev I.V."/>
            <person name="Vagvolgyi C."/>
            <person name="Papp T."/>
            <person name="Martin F.M."/>
            <person name="Miettinen O."/>
            <person name="Hibbett D.S."/>
            <person name="Nagy L.G."/>
        </authorList>
    </citation>
    <scope>NUCLEOTIDE SEQUENCE [LARGE SCALE GENOMIC DNA]</scope>
    <source>
        <strain evidence="3 4">CBS 962.96</strain>
    </source>
</reference>
<evidence type="ECO:0000256" key="2">
    <source>
        <dbReference type="SAM" id="SignalP"/>
    </source>
</evidence>
<dbReference type="AlphaFoldDB" id="A0A4S8LDX8"/>
<protein>
    <submittedName>
        <fullName evidence="3">Uncharacterized protein</fullName>
    </submittedName>
</protein>
<gene>
    <name evidence="3" type="ORF">K435DRAFT_355144</name>
</gene>
<feature type="region of interest" description="Disordered" evidence="1">
    <location>
        <begin position="89"/>
        <end position="126"/>
    </location>
</feature>
<dbReference type="EMBL" id="ML179464">
    <property type="protein sequence ID" value="THU87104.1"/>
    <property type="molecule type" value="Genomic_DNA"/>
</dbReference>
<keyword evidence="4" id="KW-1185">Reference proteome</keyword>
<organism evidence="3 4">
    <name type="scientific">Dendrothele bispora (strain CBS 962.96)</name>
    <dbReference type="NCBI Taxonomy" id="1314807"/>
    <lineage>
        <taxon>Eukaryota</taxon>
        <taxon>Fungi</taxon>
        <taxon>Dikarya</taxon>
        <taxon>Basidiomycota</taxon>
        <taxon>Agaricomycotina</taxon>
        <taxon>Agaricomycetes</taxon>
        <taxon>Agaricomycetidae</taxon>
        <taxon>Agaricales</taxon>
        <taxon>Agaricales incertae sedis</taxon>
        <taxon>Dendrothele</taxon>
    </lineage>
</organism>
<evidence type="ECO:0000313" key="4">
    <source>
        <dbReference type="Proteomes" id="UP000297245"/>
    </source>
</evidence>
<feature type="compositionally biased region" description="Basic and acidic residues" evidence="1">
    <location>
        <begin position="103"/>
        <end position="118"/>
    </location>
</feature>
<evidence type="ECO:0000313" key="3">
    <source>
        <dbReference type="EMBL" id="THU87104.1"/>
    </source>
</evidence>
<proteinExistence type="predicted"/>
<dbReference type="Proteomes" id="UP000297245">
    <property type="component" value="Unassembled WGS sequence"/>
</dbReference>